<gene>
    <name evidence="3" type="ORF">SAMN04488068_2820</name>
</gene>
<organism evidence="3 4">
    <name type="scientific">Hydrocarboniphaga daqingensis</name>
    <dbReference type="NCBI Taxonomy" id="490188"/>
    <lineage>
        <taxon>Bacteria</taxon>
        <taxon>Pseudomonadati</taxon>
        <taxon>Pseudomonadota</taxon>
        <taxon>Gammaproteobacteria</taxon>
        <taxon>Nevskiales</taxon>
        <taxon>Nevskiaceae</taxon>
        <taxon>Hydrocarboniphaga</taxon>
    </lineage>
</organism>
<keyword evidence="2" id="KW-0732">Signal</keyword>
<feature type="transmembrane region" description="Helical" evidence="1">
    <location>
        <begin position="348"/>
        <end position="369"/>
    </location>
</feature>
<feature type="transmembrane region" description="Helical" evidence="1">
    <location>
        <begin position="259"/>
        <end position="277"/>
    </location>
</feature>
<dbReference type="PROSITE" id="PS00018">
    <property type="entry name" value="EF_HAND_1"/>
    <property type="match status" value="1"/>
</dbReference>
<feature type="transmembrane region" description="Helical" evidence="1">
    <location>
        <begin position="230"/>
        <end position="253"/>
    </location>
</feature>
<evidence type="ECO:0000256" key="2">
    <source>
        <dbReference type="SAM" id="SignalP"/>
    </source>
</evidence>
<keyword evidence="1" id="KW-0472">Membrane</keyword>
<feature type="transmembrane region" description="Helical" evidence="1">
    <location>
        <begin position="314"/>
        <end position="336"/>
    </location>
</feature>
<dbReference type="AlphaFoldDB" id="A0A1M5QTI6"/>
<keyword evidence="1" id="KW-0812">Transmembrane</keyword>
<protein>
    <submittedName>
        <fullName evidence="3">HupE / UreJ protein</fullName>
    </submittedName>
</protein>
<feature type="signal peptide" evidence="2">
    <location>
        <begin position="1"/>
        <end position="26"/>
    </location>
</feature>
<accession>A0A1M5QTI6</accession>
<dbReference type="EMBL" id="FQWZ01000006">
    <property type="protein sequence ID" value="SHH17444.1"/>
    <property type="molecule type" value="Genomic_DNA"/>
</dbReference>
<name>A0A1M5QTI6_9GAMM</name>
<dbReference type="InterPro" id="IPR018247">
    <property type="entry name" value="EF_Hand_1_Ca_BS"/>
</dbReference>
<keyword evidence="1" id="KW-1133">Transmembrane helix</keyword>
<dbReference type="Proteomes" id="UP000199758">
    <property type="component" value="Unassembled WGS sequence"/>
</dbReference>
<dbReference type="STRING" id="490188.SAMN04488068_2820"/>
<evidence type="ECO:0000313" key="4">
    <source>
        <dbReference type="Proteomes" id="UP000199758"/>
    </source>
</evidence>
<feature type="transmembrane region" description="Helical" evidence="1">
    <location>
        <begin position="284"/>
        <end position="308"/>
    </location>
</feature>
<keyword evidence="4" id="KW-1185">Reference proteome</keyword>
<dbReference type="RefSeq" id="WP_072898283.1">
    <property type="nucleotide sequence ID" value="NZ_FQWZ01000006.1"/>
</dbReference>
<dbReference type="Pfam" id="PF13795">
    <property type="entry name" value="HupE_UreJ_2"/>
    <property type="match status" value="1"/>
</dbReference>
<sequence>MQRWLYQVLALIVALSLFSERAAAHAASTSYLELQLNQAELAGQWDIALRDLDEAIGLDADGDGLLTWGEVRRASDAIEAYALSRLQIDADGVACPLHLHELRVADHLDGRYAALMLTGDCAATPAALQLRYGLLFDIDPSHRGLLKLSAKGRIVSDVMSPSQPQLVWQPGVSDIGRTFRTYLHEGVWHVWTGWDHLLFLAALFLPAATRRRRGGGWQIADSLRAPLLDAARIVTAFTLAHAATLSIAALGWVQFPTRWVESAVAATVVFAALNNLLPMVGRGLPWLAVGFGLIHGSAIAGALLELGLPTTGRVWALLAFNIGVELAQLSLVMLVVPAGYWLRNQRGYRYAVLIPGSVLVLLIGLLWFVERAFSWTWI</sequence>
<reference evidence="3 4" key="1">
    <citation type="submission" date="2016-11" db="EMBL/GenBank/DDBJ databases">
        <authorList>
            <person name="Jaros S."/>
            <person name="Januszkiewicz K."/>
            <person name="Wedrychowicz H."/>
        </authorList>
    </citation>
    <scope>NUCLEOTIDE SEQUENCE [LARGE SCALE GENOMIC DNA]</scope>
    <source>
        <strain evidence="3 4">CGMCC 1.7049</strain>
    </source>
</reference>
<proteinExistence type="predicted"/>
<evidence type="ECO:0000313" key="3">
    <source>
        <dbReference type="EMBL" id="SHH17444.1"/>
    </source>
</evidence>
<dbReference type="InterPro" id="IPR032809">
    <property type="entry name" value="Put_HupE_UreJ"/>
</dbReference>
<evidence type="ECO:0000256" key="1">
    <source>
        <dbReference type="SAM" id="Phobius"/>
    </source>
</evidence>
<feature type="chain" id="PRO_5009913278" evidence="2">
    <location>
        <begin position="27"/>
        <end position="378"/>
    </location>
</feature>
<feature type="transmembrane region" description="Helical" evidence="1">
    <location>
        <begin position="188"/>
        <end position="209"/>
    </location>
</feature>
<dbReference type="OrthoDB" id="9808870at2"/>